<feature type="region of interest" description="Disordered" evidence="1">
    <location>
        <begin position="119"/>
        <end position="144"/>
    </location>
</feature>
<feature type="compositionally biased region" description="Polar residues" evidence="1">
    <location>
        <begin position="124"/>
        <end position="139"/>
    </location>
</feature>
<protein>
    <recommendedName>
        <fullName evidence="4">Separin</fullName>
    </recommendedName>
</protein>
<accession>A0A6H0XTY1</accession>
<proteinExistence type="predicted"/>
<dbReference type="OrthoDB" id="5431033at2759"/>
<evidence type="ECO:0000313" key="2">
    <source>
        <dbReference type="EMBL" id="QIW98231.1"/>
    </source>
</evidence>
<dbReference type="EMBL" id="CP051140">
    <property type="protein sequence ID" value="QIW98231.1"/>
    <property type="molecule type" value="Genomic_DNA"/>
</dbReference>
<organism evidence="2 3">
    <name type="scientific">Peltaster fructicola</name>
    <dbReference type="NCBI Taxonomy" id="286661"/>
    <lineage>
        <taxon>Eukaryota</taxon>
        <taxon>Fungi</taxon>
        <taxon>Dikarya</taxon>
        <taxon>Ascomycota</taxon>
        <taxon>Pezizomycotina</taxon>
        <taxon>Dothideomycetes</taxon>
        <taxon>Dothideomycetes incertae sedis</taxon>
        <taxon>Peltaster</taxon>
    </lineage>
</organism>
<gene>
    <name evidence="2" type="ORF">AMS68_003749</name>
</gene>
<name>A0A6H0XTY1_9PEZI</name>
<reference evidence="2 3" key="1">
    <citation type="journal article" date="2016" name="Sci. Rep.">
        <title>Peltaster fructicola genome reveals evolution from an invasive phytopathogen to an ectophytic parasite.</title>
        <authorList>
            <person name="Xu C."/>
            <person name="Chen H."/>
            <person name="Gleason M.L."/>
            <person name="Xu J.R."/>
            <person name="Liu H."/>
            <person name="Zhang R."/>
            <person name="Sun G."/>
        </authorList>
    </citation>
    <scope>NUCLEOTIDE SEQUENCE [LARGE SCALE GENOMIC DNA]</scope>
    <source>
        <strain evidence="2 3">LNHT1506</strain>
    </source>
</reference>
<dbReference type="AlphaFoldDB" id="A0A6H0XTY1"/>
<sequence>MPQREDEIFARVKADIAAQQANHDTVDLVHGLLRGLSISTTTTLYGSCKNNEGSRKPSIARAGRKAAPTATARLNGGRSPSKDVSCTQKRRLATELATLGSKVLAGSAPLTQKFALDEGKDNVSRQALQPRSGNTTPSPKKSVCGAKSKTAAAQSTNDGAIVATAQCTHVALSYLRSAVTAETRRRLLEGSLAFCKHLLAYGMKDLILVELGACRSLLDKHGVPVDGMTHKTSTIARLLCAEGEDNSDPELARLAVVHQTLVFKAITLQCSPRMVNDLASHLVTTTRPPHEVIASYTRLTKQNDKAAIYLETMATALLSLCPKLSVSADAEVLNDSSCAGPLAMFRIQIYALHLRKTWWILANHQIDIRKTLSVQYTKVLRAYIRRSAVQAEAGQVYTAALAGYKLIFDDTSDPIAADYEVLSVLGALAVTGGFVEDIMLWNKRLHECCSNFLDTDCRKLVAMTFQLCQHIEVDAIDILATHLAGKLQGHPEHYEMLLSGLAGLLQHLHANTRVIASAPYSRLVRSALRILCWAANAYPELESSSQRSIICSALRSCSRSDMTSWLDSRAMLCFIREGSMVSVEQAARVKGLKDAFMCSAEVIALGELIEVLTLRQLNGSSTRLDETDHTGAERLRPLERGLLLEWRLRACLKHGGSSKIQTKAGAICRNILSELDKLYDAAKFPIRRALVGIQAAIAASKGFASRKEIAVWQDIVINEDELAQDAGLGRYVPEITACLQISSFLEQTKRSPAQIIPALQAWHSILHNPANADVIDQVVYDKATLAGLLDTLASFCAALGWQEECLWAYQIRTILLKLAKSSVAQMTDALLDVSESSSAAGFPPRYAIC</sequence>
<evidence type="ECO:0000256" key="1">
    <source>
        <dbReference type="SAM" id="MobiDB-lite"/>
    </source>
</evidence>
<feature type="region of interest" description="Disordered" evidence="1">
    <location>
        <begin position="48"/>
        <end position="87"/>
    </location>
</feature>
<keyword evidence="3" id="KW-1185">Reference proteome</keyword>
<evidence type="ECO:0008006" key="4">
    <source>
        <dbReference type="Google" id="ProtNLM"/>
    </source>
</evidence>
<dbReference type="Proteomes" id="UP000503462">
    <property type="component" value="Chromosome 2"/>
</dbReference>
<evidence type="ECO:0000313" key="3">
    <source>
        <dbReference type="Proteomes" id="UP000503462"/>
    </source>
</evidence>